<dbReference type="OrthoDB" id="5864078at2759"/>
<organism evidence="1 2">
    <name type="scientific">Dictyocaulus viviparus</name>
    <name type="common">Bovine lungworm</name>
    <dbReference type="NCBI Taxonomy" id="29172"/>
    <lineage>
        <taxon>Eukaryota</taxon>
        <taxon>Metazoa</taxon>
        <taxon>Ecdysozoa</taxon>
        <taxon>Nematoda</taxon>
        <taxon>Chromadorea</taxon>
        <taxon>Rhabditida</taxon>
        <taxon>Rhabditina</taxon>
        <taxon>Rhabditomorpha</taxon>
        <taxon>Strongyloidea</taxon>
        <taxon>Metastrongylidae</taxon>
        <taxon>Dictyocaulus</taxon>
    </lineage>
</organism>
<sequence>MKNECIRLWSNDVQNMPELLCFLQLFHRVHGPLLINQYEEAIENYVNSNYKLTDSSWNRYGTNMDVKRLFEIGMFELSSSSHPMKVQPVQCILKANFHILRSGLISEIYKVLAILKKASIEEIVRRLKAYLSEDEFDQRNEIREAVMTASEVITIKDHYVTLNNDDAFFVVTDIF</sequence>
<reference evidence="2" key="2">
    <citation type="journal article" date="2016" name="Sci. Rep.">
        <title>Dictyocaulus viviparus genome, variome and transcriptome elucidate lungworm biology and support future intervention.</title>
        <authorList>
            <person name="McNulty S.N."/>
            <person name="Strube C."/>
            <person name="Rosa B.A."/>
            <person name="Martin J.C."/>
            <person name="Tyagi R."/>
            <person name="Choi Y.J."/>
            <person name="Wang Q."/>
            <person name="Hallsworth Pepin K."/>
            <person name="Zhang X."/>
            <person name="Ozersky P."/>
            <person name="Wilson R.K."/>
            <person name="Sternberg P.W."/>
            <person name="Gasser R.B."/>
            <person name="Mitreva M."/>
        </authorList>
    </citation>
    <scope>NUCLEOTIDE SEQUENCE [LARGE SCALE GENOMIC DNA]</scope>
    <source>
        <strain evidence="2">HannoverDv2000</strain>
    </source>
</reference>
<protein>
    <submittedName>
        <fullName evidence="1">Uncharacterized protein</fullName>
    </submittedName>
</protein>
<accession>A0A0D8XFZ7</accession>
<dbReference type="Proteomes" id="UP000053766">
    <property type="component" value="Unassembled WGS sequence"/>
</dbReference>
<evidence type="ECO:0000313" key="1">
    <source>
        <dbReference type="EMBL" id="KJH41281.1"/>
    </source>
</evidence>
<dbReference type="EMBL" id="KN716860">
    <property type="protein sequence ID" value="KJH41281.1"/>
    <property type="molecule type" value="Genomic_DNA"/>
</dbReference>
<proteinExistence type="predicted"/>
<name>A0A0D8XFZ7_DICVI</name>
<evidence type="ECO:0000313" key="2">
    <source>
        <dbReference type="Proteomes" id="UP000053766"/>
    </source>
</evidence>
<reference evidence="1 2" key="1">
    <citation type="submission" date="2013-11" db="EMBL/GenBank/DDBJ databases">
        <title>Draft genome of the bovine lungworm Dictyocaulus viviparus.</title>
        <authorList>
            <person name="Mitreva M."/>
        </authorList>
    </citation>
    <scope>NUCLEOTIDE SEQUENCE [LARGE SCALE GENOMIC DNA]</scope>
    <source>
        <strain evidence="1 2">HannoverDv2000</strain>
    </source>
</reference>
<gene>
    <name evidence="1" type="ORF">DICVIV_12750</name>
</gene>
<dbReference type="AlphaFoldDB" id="A0A0D8XFZ7"/>
<keyword evidence="2" id="KW-1185">Reference proteome</keyword>